<proteinExistence type="predicted"/>
<protein>
    <recommendedName>
        <fullName evidence="3">PPM-type phosphatase domain-containing protein</fullName>
    </recommendedName>
</protein>
<name>A0A6C0KE89_9ZZZZ</name>
<evidence type="ECO:0000256" key="1">
    <source>
        <dbReference type="SAM" id="MobiDB-lite"/>
    </source>
</evidence>
<dbReference type="AlphaFoldDB" id="A0A6C0KE89"/>
<accession>A0A6C0KE89</accession>
<organism evidence="2">
    <name type="scientific">viral metagenome</name>
    <dbReference type="NCBI Taxonomy" id="1070528"/>
    <lineage>
        <taxon>unclassified sequences</taxon>
        <taxon>metagenomes</taxon>
        <taxon>organismal metagenomes</taxon>
    </lineage>
</organism>
<feature type="region of interest" description="Disordered" evidence="1">
    <location>
        <begin position="293"/>
        <end position="312"/>
    </location>
</feature>
<evidence type="ECO:0000313" key="2">
    <source>
        <dbReference type="EMBL" id="QHU15067.1"/>
    </source>
</evidence>
<dbReference type="SUPFAM" id="SSF81606">
    <property type="entry name" value="PP2C-like"/>
    <property type="match status" value="1"/>
</dbReference>
<dbReference type="EMBL" id="MN740849">
    <property type="protein sequence ID" value="QHU15067.1"/>
    <property type="molecule type" value="Genomic_DNA"/>
</dbReference>
<sequence length="329" mass="37161">MATMAYVKSQEQKIPVDSGASHSNISKNLSYAVNQNKNKQDWATCGEVEGKFQYIVVADSHGKCKGKGDIFINKFNTINWGEYLQNPDWTTKLERECENVKNIGKTTFAGTTFTCVKIFDDRFETSWIGDSTAKIIAYGKGDEPSKSYIMWKTKDHDSRNQDDITALETYYKLGGANSHYNYTKKFAWDIQAINPNTIGNIKSFKFALLPDSSSHLKDSTNMTRCLGHGGLFSKALGFQTEVIPRMNDEKYKVVAATDGFWQVMSEQDEQTINASLKNGAQHLATIARERWNQSWDHSPPAPHKPAKGIKIPKWNHDDVGVAVWHNFQL</sequence>
<dbReference type="Gene3D" id="3.60.40.10">
    <property type="entry name" value="PPM-type phosphatase domain"/>
    <property type="match status" value="1"/>
</dbReference>
<dbReference type="InterPro" id="IPR036457">
    <property type="entry name" value="PPM-type-like_dom_sf"/>
</dbReference>
<reference evidence="2" key="1">
    <citation type="journal article" date="2020" name="Nature">
        <title>Giant virus diversity and host interactions through global metagenomics.</title>
        <authorList>
            <person name="Schulz F."/>
            <person name="Roux S."/>
            <person name="Paez-Espino D."/>
            <person name="Jungbluth S."/>
            <person name="Walsh D.A."/>
            <person name="Denef V.J."/>
            <person name="McMahon K.D."/>
            <person name="Konstantinidis K.T."/>
            <person name="Eloe-Fadrosh E.A."/>
            <person name="Kyrpides N.C."/>
            <person name="Woyke T."/>
        </authorList>
    </citation>
    <scope>NUCLEOTIDE SEQUENCE</scope>
    <source>
        <strain evidence="2">GVMAG-S-1102244-55</strain>
    </source>
</reference>
<evidence type="ECO:0008006" key="3">
    <source>
        <dbReference type="Google" id="ProtNLM"/>
    </source>
</evidence>